<dbReference type="GO" id="GO:0005886">
    <property type="term" value="C:plasma membrane"/>
    <property type="evidence" value="ECO:0007669"/>
    <property type="project" value="UniProtKB-SubCell"/>
</dbReference>
<dbReference type="AlphaFoldDB" id="C9RB92"/>
<feature type="transmembrane region" description="Helical" evidence="9">
    <location>
        <begin position="34"/>
        <end position="52"/>
    </location>
</feature>
<dbReference type="eggNOG" id="COG2252">
    <property type="taxonomic scope" value="Bacteria"/>
</dbReference>
<evidence type="ECO:0000313" key="10">
    <source>
        <dbReference type="EMBL" id="ACX51519.1"/>
    </source>
</evidence>
<evidence type="ECO:0000256" key="2">
    <source>
        <dbReference type="ARBA" id="ARBA00005697"/>
    </source>
</evidence>
<dbReference type="STRING" id="429009.Adeg_0362"/>
<organism evidence="10 11">
    <name type="scientific">Ammonifex degensii (strain DSM 10501 / KC4)</name>
    <dbReference type="NCBI Taxonomy" id="429009"/>
    <lineage>
        <taxon>Bacteria</taxon>
        <taxon>Bacillati</taxon>
        <taxon>Bacillota</taxon>
        <taxon>Clostridia</taxon>
        <taxon>Thermoanaerobacterales</taxon>
        <taxon>Thermoanaerobacteraceae</taxon>
        <taxon>Ammonifex</taxon>
    </lineage>
</organism>
<dbReference type="PANTHER" id="PTHR43337:SF1">
    <property type="entry name" value="XANTHINE_URACIL PERMEASE C887.17-RELATED"/>
    <property type="match status" value="1"/>
</dbReference>
<gene>
    <name evidence="10" type="ordered locus">Adeg_0362</name>
</gene>
<feature type="transmembrane region" description="Helical" evidence="9">
    <location>
        <begin position="146"/>
        <end position="171"/>
    </location>
</feature>
<dbReference type="KEGG" id="adg:Adeg_0362"/>
<sequence>MKRQEALTTASTFPSLLERFFQLSERGTNIRRELLAGLTTFLSMAYVLFVVPQVLGEAGMPKESVFVATALAAAVGTLIMGLYANYPVAQAPGMGLLAFFAYSVVLGMGIPWPKALGAVFVSGFIFFLLVLFHVREAIITAIPESLKYATSAGIGLFIALIGLKSAGLIVIDSEAGIPRLGSLHDPNVLLALFGLVVTVILLARRVRAAVFYGMVITAITGMILGLIPTPHRLGEVIGTIPSLQPTLGKLDFSGLWLHPSAFLFVVFTILFVDFFDATGTLLAVGNQAGLLREGRLVGGGRALISDAVAIMIGAWLGTSSTTSYIESSTGVAAGGRTGLTAVTVALLFLLGLFFAPLLHIVTPAVTAPALITVGILMARNLLRIRWDEVDEAVPAFLTVVLMPLTYSIANGIAFGVMAYPLLKVVRGKRREIHPVLWGLAGIFVLYFLFLSR</sequence>
<evidence type="ECO:0000256" key="5">
    <source>
        <dbReference type="ARBA" id="ARBA00022692"/>
    </source>
</evidence>
<dbReference type="PIRSF" id="PIRSF005353">
    <property type="entry name" value="PbuG"/>
    <property type="match status" value="1"/>
</dbReference>
<feature type="transmembrane region" description="Helical" evidence="9">
    <location>
        <begin position="116"/>
        <end position="134"/>
    </location>
</feature>
<protein>
    <submittedName>
        <fullName evidence="10">Xanthine/uracil/vitamin C permease</fullName>
    </submittedName>
</protein>
<reference evidence="10 11" key="1">
    <citation type="submission" date="2009-10" db="EMBL/GenBank/DDBJ databases">
        <title>Complete sequence of chromosome of Ammonifex degensii KC4.</title>
        <authorList>
            <consortium name="US DOE Joint Genome Institute"/>
            <person name="Kerfeld C."/>
            <person name="Goodner B."/>
            <person name="Huber H."/>
            <person name="Stetter K."/>
            <person name="Lucas S."/>
            <person name="Copeland A."/>
            <person name="Lapidus A."/>
            <person name="Glavina del Rio T."/>
            <person name="Dalin E."/>
            <person name="Tice H."/>
            <person name="Bruce D."/>
            <person name="Goodwin L."/>
            <person name="Pitluck S."/>
            <person name="Saunders E."/>
            <person name="Brettin T."/>
            <person name="Detter J.C."/>
            <person name="Han C."/>
            <person name="Larimer F."/>
            <person name="Land M."/>
            <person name="Hauser L."/>
            <person name="Kyrpides N."/>
            <person name="Ovchinnikova G."/>
            <person name="Richardson P."/>
        </authorList>
    </citation>
    <scope>NUCLEOTIDE SEQUENCE [LARGE SCALE GENOMIC DNA]</scope>
    <source>
        <strain evidence="11">DSM 10501 / KC4</strain>
    </source>
</reference>
<proteinExistence type="inferred from homology"/>
<dbReference type="Pfam" id="PF00860">
    <property type="entry name" value="Xan_ur_permease"/>
    <property type="match status" value="1"/>
</dbReference>
<keyword evidence="11" id="KW-1185">Reference proteome</keyword>
<dbReference type="HOGENOM" id="CLU_024508_0_1_9"/>
<evidence type="ECO:0000256" key="7">
    <source>
        <dbReference type="ARBA" id="ARBA00023136"/>
    </source>
</evidence>
<feature type="transmembrane region" description="Helical" evidence="9">
    <location>
        <begin position="261"/>
        <end position="284"/>
    </location>
</feature>
<feature type="transmembrane region" description="Helical" evidence="9">
    <location>
        <begin position="394"/>
        <end position="422"/>
    </location>
</feature>
<feature type="transmembrane region" description="Helical" evidence="9">
    <location>
        <begin position="434"/>
        <end position="451"/>
    </location>
</feature>
<dbReference type="EMBL" id="CP001785">
    <property type="protein sequence ID" value="ACX51519.1"/>
    <property type="molecule type" value="Genomic_DNA"/>
</dbReference>
<evidence type="ECO:0000313" key="11">
    <source>
        <dbReference type="Proteomes" id="UP000002620"/>
    </source>
</evidence>
<evidence type="ECO:0000256" key="3">
    <source>
        <dbReference type="ARBA" id="ARBA00022448"/>
    </source>
</evidence>
<evidence type="ECO:0000256" key="9">
    <source>
        <dbReference type="SAM" id="Phobius"/>
    </source>
</evidence>
<evidence type="ECO:0000256" key="4">
    <source>
        <dbReference type="ARBA" id="ARBA00022475"/>
    </source>
</evidence>
<dbReference type="InterPro" id="IPR026033">
    <property type="entry name" value="Azg-like_bact_archaea"/>
</dbReference>
<evidence type="ECO:0000256" key="6">
    <source>
        <dbReference type="ARBA" id="ARBA00022989"/>
    </source>
</evidence>
<keyword evidence="5 8" id="KW-0812">Transmembrane</keyword>
<keyword evidence="4 8" id="KW-1003">Cell membrane</keyword>
<comment type="subcellular location">
    <subcellularLocation>
        <location evidence="1 8">Cell membrane</location>
        <topology evidence="1 8">Multi-pass membrane protein</topology>
    </subcellularLocation>
</comment>
<evidence type="ECO:0000256" key="1">
    <source>
        <dbReference type="ARBA" id="ARBA00004651"/>
    </source>
</evidence>
<feature type="transmembrane region" description="Helical" evidence="9">
    <location>
        <begin position="337"/>
        <end position="358"/>
    </location>
</feature>
<name>C9RB92_AMMDK</name>
<feature type="transmembrane region" description="Helical" evidence="9">
    <location>
        <begin position="209"/>
        <end position="227"/>
    </location>
</feature>
<feature type="transmembrane region" description="Helical" evidence="9">
    <location>
        <begin position="183"/>
        <end position="202"/>
    </location>
</feature>
<dbReference type="InterPro" id="IPR006043">
    <property type="entry name" value="NCS2"/>
</dbReference>
<keyword evidence="6 8" id="KW-1133">Transmembrane helix</keyword>
<feature type="transmembrane region" description="Helical" evidence="9">
    <location>
        <begin position="365"/>
        <end position="382"/>
    </location>
</feature>
<dbReference type="Proteomes" id="UP000002620">
    <property type="component" value="Chromosome"/>
</dbReference>
<dbReference type="RefSeq" id="WP_015738397.1">
    <property type="nucleotide sequence ID" value="NC_013385.1"/>
</dbReference>
<dbReference type="InterPro" id="IPR045018">
    <property type="entry name" value="Azg-like"/>
</dbReference>
<keyword evidence="7 8" id="KW-0472">Membrane</keyword>
<dbReference type="GO" id="GO:0005345">
    <property type="term" value="F:purine nucleobase transmembrane transporter activity"/>
    <property type="evidence" value="ECO:0007669"/>
    <property type="project" value="TreeGrafter"/>
</dbReference>
<dbReference type="OrthoDB" id="9808458at2"/>
<keyword evidence="3 8" id="KW-0813">Transport</keyword>
<dbReference type="PANTHER" id="PTHR43337">
    <property type="entry name" value="XANTHINE/URACIL PERMEASE C887.17-RELATED"/>
    <property type="match status" value="1"/>
</dbReference>
<feature type="transmembrane region" description="Helical" evidence="9">
    <location>
        <begin position="91"/>
        <end position="110"/>
    </location>
</feature>
<comment type="similarity">
    <text evidence="2 8">Belongs to the nucleobase:cation symporter-2 (NCS2) (TC 2.A.40) family. Azg-like subfamily.</text>
</comment>
<accession>C9RB92</accession>
<evidence type="ECO:0000256" key="8">
    <source>
        <dbReference type="PIRNR" id="PIRNR005353"/>
    </source>
</evidence>
<feature type="transmembrane region" description="Helical" evidence="9">
    <location>
        <begin position="64"/>
        <end position="84"/>
    </location>
</feature>